<proteinExistence type="predicted"/>
<name>A0A0W0EUJ7_MONRR</name>
<feature type="compositionally biased region" description="Polar residues" evidence="1">
    <location>
        <begin position="225"/>
        <end position="253"/>
    </location>
</feature>
<comment type="caution">
    <text evidence="3">The sequence shown here is derived from an EMBL/GenBank/DDBJ whole genome shotgun (WGS) entry which is preliminary data.</text>
</comment>
<feature type="compositionally biased region" description="Low complexity" evidence="1">
    <location>
        <begin position="271"/>
        <end position="287"/>
    </location>
</feature>
<feature type="compositionally biased region" description="Low complexity" evidence="1">
    <location>
        <begin position="135"/>
        <end position="158"/>
    </location>
</feature>
<dbReference type="Gene3D" id="2.60.120.260">
    <property type="entry name" value="Galactose-binding domain-like"/>
    <property type="match status" value="1"/>
</dbReference>
<evidence type="ECO:0000256" key="1">
    <source>
        <dbReference type="SAM" id="MobiDB-lite"/>
    </source>
</evidence>
<evidence type="ECO:0000313" key="3">
    <source>
        <dbReference type="EMBL" id="KTB27621.1"/>
    </source>
</evidence>
<dbReference type="eggNOG" id="ENOG502SV29">
    <property type="taxonomic scope" value="Eukaryota"/>
</dbReference>
<protein>
    <submittedName>
        <fullName evidence="3">Uncharacterized protein</fullName>
    </submittedName>
</protein>
<dbReference type="AlphaFoldDB" id="A0A0W0EUJ7"/>
<sequence length="298" mass="31893">MERVDDMDSRISYTPANAWFLGGVSEEYNSTTHGSQSILAEMSFQFNGTSITVYGTITHRADIPSPVDVFALDDSLPVRFAPTVQAGVAQRHVRMFFSPPLKDGLHTLIMRRTVDKSESWIDYIDYTPSAATLASGEGLSSSSSSPLPSSTTNQSNSNDAQLKSLSPGALAGIIVACVILLLGILILLFLFLKSRKARVGRVAGPSVFDANVPVGSIQPPRPTQLRYSRPSTSQPQSIPATSPSWNNNNTLSVPSIPPTPSERPPRYVVNAPSESASLSAGSEGAPSNERPSYGKQGR</sequence>
<feature type="region of interest" description="Disordered" evidence="1">
    <location>
        <begin position="135"/>
        <end position="159"/>
    </location>
</feature>
<accession>A0A0W0EUJ7</accession>
<reference evidence="3 4" key="1">
    <citation type="submission" date="2015-12" db="EMBL/GenBank/DDBJ databases">
        <title>Draft genome sequence of Moniliophthora roreri, the causal agent of frosty pod rot of cacao.</title>
        <authorList>
            <person name="Aime M.C."/>
            <person name="Diaz-Valderrama J.R."/>
            <person name="Kijpornyongpan T."/>
            <person name="Phillips-Mora W."/>
        </authorList>
    </citation>
    <scope>NUCLEOTIDE SEQUENCE [LARGE SCALE GENOMIC DNA]</scope>
    <source>
        <strain evidence="3 4">MCA 2952</strain>
    </source>
</reference>
<dbReference type="Proteomes" id="UP000054988">
    <property type="component" value="Unassembled WGS sequence"/>
</dbReference>
<gene>
    <name evidence="3" type="ORF">WG66_19789</name>
</gene>
<feature type="transmembrane region" description="Helical" evidence="2">
    <location>
        <begin position="169"/>
        <end position="192"/>
    </location>
</feature>
<keyword evidence="2" id="KW-0472">Membrane</keyword>
<keyword evidence="2" id="KW-1133">Transmembrane helix</keyword>
<keyword evidence="2" id="KW-0812">Transmembrane</keyword>
<evidence type="ECO:0000313" key="4">
    <source>
        <dbReference type="Proteomes" id="UP000054988"/>
    </source>
</evidence>
<evidence type="ECO:0000256" key="2">
    <source>
        <dbReference type="SAM" id="Phobius"/>
    </source>
</evidence>
<dbReference type="EMBL" id="LATX01002528">
    <property type="protein sequence ID" value="KTB27621.1"/>
    <property type="molecule type" value="Genomic_DNA"/>
</dbReference>
<feature type="region of interest" description="Disordered" evidence="1">
    <location>
        <begin position="210"/>
        <end position="298"/>
    </location>
</feature>
<organism evidence="3 4">
    <name type="scientific">Moniliophthora roreri</name>
    <name type="common">Frosty pod rot fungus</name>
    <name type="synonym">Monilia roreri</name>
    <dbReference type="NCBI Taxonomy" id="221103"/>
    <lineage>
        <taxon>Eukaryota</taxon>
        <taxon>Fungi</taxon>
        <taxon>Dikarya</taxon>
        <taxon>Basidiomycota</taxon>
        <taxon>Agaricomycotina</taxon>
        <taxon>Agaricomycetes</taxon>
        <taxon>Agaricomycetidae</taxon>
        <taxon>Agaricales</taxon>
        <taxon>Marasmiineae</taxon>
        <taxon>Marasmiaceae</taxon>
        <taxon>Moniliophthora</taxon>
    </lineage>
</organism>